<dbReference type="PANTHER" id="PTHR43685">
    <property type="entry name" value="GLYCOSYLTRANSFERASE"/>
    <property type="match status" value="1"/>
</dbReference>
<dbReference type="CDD" id="cd00761">
    <property type="entry name" value="Glyco_tranf_GTA_type"/>
    <property type="match status" value="1"/>
</dbReference>
<reference evidence="3" key="1">
    <citation type="submission" date="2017-01" db="EMBL/GenBank/DDBJ databases">
        <authorList>
            <person name="Varghese N."/>
            <person name="Submissions S."/>
        </authorList>
    </citation>
    <scope>NUCLEOTIDE SEQUENCE [LARGE SCALE GENOMIC DNA]</scope>
    <source>
        <strain evidence="3">DSM 29591</strain>
    </source>
</reference>
<dbReference type="GO" id="GO:0016740">
    <property type="term" value="F:transferase activity"/>
    <property type="evidence" value="ECO:0007669"/>
    <property type="project" value="UniProtKB-KW"/>
</dbReference>
<keyword evidence="3" id="KW-1185">Reference proteome</keyword>
<keyword evidence="2" id="KW-0808">Transferase</keyword>
<sequence length="226" mass="24734">MTYSVAIAAYNAAETISETLKSVLSQTVPPNEIIVVDDGSEDATAQIAREVSPDVTVLTQPNAGCGRACTRAIRATTSEIVATIDADDLWLPSKMQQQLDLLQASDVRTLAFAKHRQFHHGTADMTSGALRPGLTRSDLVFRRKVFEEVGPIFDPPGGRGDMVDWLARAREIGCPFKIIDDVLVMRRIIPGSLSYGRDATKDAGYLAVAHRAIQRRQERIKGSQDQ</sequence>
<dbReference type="SUPFAM" id="SSF53448">
    <property type="entry name" value="Nucleotide-diphospho-sugar transferases"/>
    <property type="match status" value="1"/>
</dbReference>
<proteinExistence type="predicted"/>
<organism evidence="2 3">
    <name type="scientific">Yoonia rosea</name>
    <dbReference type="NCBI Taxonomy" id="287098"/>
    <lineage>
        <taxon>Bacteria</taxon>
        <taxon>Pseudomonadati</taxon>
        <taxon>Pseudomonadota</taxon>
        <taxon>Alphaproteobacteria</taxon>
        <taxon>Rhodobacterales</taxon>
        <taxon>Paracoccaceae</taxon>
        <taxon>Yoonia</taxon>
    </lineage>
</organism>
<gene>
    <name evidence="2" type="ORF">SAMN05421665_2380</name>
</gene>
<accession>A0A1R3X919</accession>
<dbReference type="InterPro" id="IPR001173">
    <property type="entry name" value="Glyco_trans_2-like"/>
</dbReference>
<dbReference type="STRING" id="287098.SAMN05421665_2380"/>
<protein>
    <submittedName>
        <fullName evidence="2">Glycosyl transferase family 2</fullName>
    </submittedName>
</protein>
<dbReference type="OrthoDB" id="5291101at2"/>
<dbReference type="InterPro" id="IPR050834">
    <property type="entry name" value="Glycosyltransf_2"/>
</dbReference>
<evidence type="ECO:0000313" key="2">
    <source>
        <dbReference type="EMBL" id="SIT87386.1"/>
    </source>
</evidence>
<evidence type="ECO:0000259" key="1">
    <source>
        <dbReference type="Pfam" id="PF00535"/>
    </source>
</evidence>
<dbReference type="InterPro" id="IPR029044">
    <property type="entry name" value="Nucleotide-diphossugar_trans"/>
</dbReference>
<dbReference type="Proteomes" id="UP000186997">
    <property type="component" value="Unassembled WGS sequence"/>
</dbReference>
<dbReference type="PANTHER" id="PTHR43685:SF12">
    <property type="entry name" value="GLYCOSYL TRANSFERASE FAMILY 2"/>
    <property type="match status" value="1"/>
</dbReference>
<dbReference type="EMBL" id="FTPR01000002">
    <property type="protein sequence ID" value="SIT87386.1"/>
    <property type="molecule type" value="Genomic_DNA"/>
</dbReference>
<evidence type="ECO:0000313" key="3">
    <source>
        <dbReference type="Proteomes" id="UP000186997"/>
    </source>
</evidence>
<name>A0A1R3X919_9RHOB</name>
<dbReference type="Pfam" id="PF00535">
    <property type="entry name" value="Glycos_transf_2"/>
    <property type="match status" value="1"/>
</dbReference>
<dbReference type="Gene3D" id="3.90.550.10">
    <property type="entry name" value="Spore Coat Polysaccharide Biosynthesis Protein SpsA, Chain A"/>
    <property type="match status" value="1"/>
</dbReference>
<dbReference type="RefSeq" id="WP_076659993.1">
    <property type="nucleotide sequence ID" value="NZ_FTPR01000002.1"/>
</dbReference>
<feature type="domain" description="Glycosyltransferase 2-like" evidence="1">
    <location>
        <begin position="4"/>
        <end position="107"/>
    </location>
</feature>
<dbReference type="AlphaFoldDB" id="A0A1R3X919"/>